<evidence type="ECO:0000313" key="1">
    <source>
        <dbReference type="EMBL" id="RZC64817.1"/>
    </source>
</evidence>
<accession>A0A4Y7JVT6</accession>
<dbReference type="AlphaFoldDB" id="A0A4Y7JVT6"/>
<dbReference type="EMBL" id="CM010720">
    <property type="protein sequence ID" value="RZC64817.1"/>
    <property type="molecule type" value="Genomic_DNA"/>
</dbReference>
<sequence>MVRRNKRQEIRESLELFDTEESSTIDAKERDVAMTCVLLVLCSLEYYSLNLIHDADTNAEMLDLHGAVVPVGVLGMLLVHNHHRFAYILWIILGAFIL</sequence>
<proteinExistence type="predicted"/>
<organism evidence="1 2">
    <name type="scientific">Papaver somniferum</name>
    <name type="common">Opium poppy</name>
    <dbReference type="NCBI Taxonomy" id="3469"/>
    <lineage>
        <taxon>Eukaryota</taxon>
        <taxon>Viridiplantae</taxon>
        <taxon>Streptophyta</taxon>
        <taxon>Embryophyta</taxon>
        <taxon>Tracheophyta</taxon>
        <taxon>Spermatophyta</taxon>
        <taxon>Magnoliopsida</taxon>
        <taxon>Ranunculales</taxon>
        <taxon>Papaveraceae</taxon>
        <taxon>Papaveroideae</taxon>
        <taxon>Papaver</taxon>
    </lineage>
</organism>
<gene>
    <name evidence="1" type="ORF">C5167_008496</name>
</gene>
<keyword evidence="2" id="KW-1185">Reference proteome</keyword>
<dbReference type="Gramene" id="RZC64817">
    <property type="protein sequence ID" value="RZC64817"/>
    <property type="gene ID" value="C5167_008496"/>
</dbReference>
<name>A0A4Y7JVT6_PAPSO</name>
<protein>
    <submittedName>
        <fullName evidence="1">Uncharacterized protein</fullName>
    </submittedName>
</protein>
<reference evidence="1 2" key="1">
    <citation type="journal article" date="2018" name="Science">
        <title>The opium poppy genome and morphinan production.</title>
        <authorList>
            <person name="Guo L."/>
            <person name="Winzer T."/>
            <person name="Yang X."/>
            <person name="Li Y."/>
            <person name="Ning Z."/>
            <person name="He Z."/>
            <person name="Teodor R."/>
            <person name="Lu Y."/>
            <person name="Bowser T.A."/>
            <person name="Graham I.A."/>
            <person name="Ye K."/>
        </authorList>
    </citation>
    <scope>NUCLEOTIDE SEQUENCE [LARGE SCALE GENOMIC DNA]</scope>
    <source>
        <strain evidence="2">cv. HN1</strain>
        <tissue evidence="1">Leaves</tissue>
    </source>
</reference>
<dbReference type="Proteomes" id="UP000316621">
    <property type="component" value="Chromosome 6"/>
</dbReference>
<evidence type="ECO:0000313" key="2">
    <source>
        <dbReference type="Proteomes" id="UP000316621"/>
    </source>
</evidence>